<evidence type="ECO:0000256" key="1">
    <source>
        <dbReference type="SAM" id="MobiDB-lite"/>
    </source>
</evidence>
<feature type="region of interest" description="Disordered" evidence="1">
    <location>
        <begin position="124"/>
        <end position="164"/>
    </location>
</feature>
<protein>
    <submittedName>
        <fullName evidence="2">Uncharacterized protein</fullName>
    </submittedName>
</protein>
<proteinExistence type="predicted"/>
<name>A0ABV6Y101_9ACTN</name>
<organism evidence="2 3">
    <name type="scientific">Streptacidiphilus jeojiensis</name>
    <dbReference type="NCBI Taxonomy" id="3229225"/>
    <lineage>
        <taxon>Bacteria</taxon>
        <taxon>Bacillati</taxon>
        <taxon>Actinomycetota</taxon>
        <taxon>Actinomycetes</taxon>
        <taxon>Kitasatosporales</taxon>
        <taxon>Streptomycetaceae</taxon>
        <taxon>Streptacidiphilus</taxon>
    </lineage>
</organism>
<evidence type="ECO:0000313" key="3">
    <source>
        <dbReference type="Proteomes" id="UP001592581"/>
    </source>
</evidence>
<accession>A0ABV6Y101</accession>
<evidence type="ECO:0000313" key="2">
    <source>
        <dbReference type="EMBL" id="MFC1444188.1"/>
    </source>
</evidence>
<dbReference type="EMBL" id="JBEUKS010000023">
    <property type="protein sequence ID" value="MFC1444188.1"/>
    <property type="molecule type" value="Genomic_DNA"/>
</dbReference>
<sequence>MPSLPRPLHISLRQARRQARRRRPRAHHDINDLARRSHYRAPHRRRHPVRALTVNLAVVALLPLWPFIAYPLQRANTPTRWRRVALIEYGGRMDGPRQFLWVVTHHSVVIALSAPMRYLADRLHRTGGRGEGPRRNPPSAGDREPRRPKPGPPSDAIALPEPRG</sequence>
<dbReference type="RefSeq" id="WP_380568974.1">
    <property type="nucleotide sequence ID" value="NZ_JBEUKS010000023.1"/>
</dbReference>
<keyword evidence="3" id="KW-1185">Reference proteome</keyword>
<comment type="caution">
    <text evidence="2">The sequence shown here is derived from an EMBL/GenBank/DDBJ whole genome shotgun (WGS) entry which is preliminary data.</text>
</comment>
<dbReference type="Proteomes" id="UP001592581">
    <property type="component" value="Unassembled WGS sequence"/>
</dbReference>
<gene>
    <name evidence="2" type="ORF">ABUW04_38745</name>
</gene>
<reference evidence="2 3" key="1">
    <citation type="submission" date="2024-06" db="EMBL/GenBank/DDBJ databases">
        <authorList>
            <person name="Lee S.D."/>
        </authorList>
    </citation>
    <scope>NUCLEOTIDE SEQUENCE [LARGE SCALE GENOMIC DNA]</scope>
    <source>
        <strain evidence="2 3">N1-10</strain>
    </source>
</reference>